<dbReference type="EMBL" id="QFWT01000001">
    <property type="protein sequence ID" value="PWI34926.1"/>
    <property type="molecule type" value="Genomic_DNA"/>
</dbReference>
<reference evidence="3 4" key="1">
    <citation type="submission" date="2018-05" db="EMBL/GenBank/DDBJ databases">
        <title>Vibrio limimaris sp. nov., isolated from marine sediment.</title>
        <authorList>
            <person name="Li C.-M."/>
        </authorList>
    </citation>
    <scope>NUCLEOTIDE SEQUENCE [LARGE SCALE GENOMIC DNA]</scope>
    <source>
        <strain evidence="3 4">E4404</strain>
    </source>
</reference>
<comment type="caution">
    <text evidence="3">The sequence shown here is derived from an EMBL/GenBank/DDBJ whole genome shotgun (WGS) entry which is preliminary data.</text>
</comment>
<organism evidence="3 4">
    <name type="scientific">Vibrio albus</name>
    <dbReference type="NCBI Taxonomy" id="2200953"/>
    <lineage>
        <taxon>Bacteria</taxon>
        <taxon>Pseudomonadati</taxon>
        <taxon>Pseudomonadota</taxon>
        <taxon>Gammaproteobacteria</taxon>
        <taxon>Vibrionales</taxon>
        <taxon>Vibrionaceae</taxon>
        <taxon>Vibrio</taxon>
    </lineage>
</organism>
<keyword evidence="4" id="KW-1185">Reference proteome</keyword>
<dbReference type="InterPro" id="IPR016071">
    <property type="entry name" value="Staphylococal_nuclease_OB-fold"/>
</dbReference>
<dbReference type="RefSeq" id="WP_109318079.1">
    <property type="nucleotide sequence ID" value="NZ_QFWT01000001.1"/>
</dbReference>
<proteinExistence type="predicted"/>
<name>A0A2U3BDP6_9VIBR</name>
<dbReference type="PROSITE" id="PS50830">
    <property type="entry name" value="TNASE_3"/>
    <property type="match status" value="1"/>
</dbReference>
<accession>A0A2U3BDP6</accession>
<dbReference type="InterPro" id="IPR035437">
    <property type="entry name" value="SNase_OB-fold_sf"/>
</dbReference>
<dbReference type="Pfam" id="PF00565">
    <property type="entry name" value="SNase"/>
    <property type="match status" value="1"/>
</dbReference>
<dbReference type="OrthoDB" id="309040at2"/>
<dbReference type="SMART" id="SM00318">
    <property type="entry name" value="SNc"/>
    <property type="match status" value="1"/>
</dbReference>
<protein>
    <submittedName>
        <fullName evidence="3">Nuclease</fullName>
    </submittedName>
</protein>
<dbReference type="Gene3D" id="2.40.50.90">
    <property type="match status" value="1"/>
</dbReference>
<dbReference type="AlphaFoldDB" id="A0A2U3BDP6"/>
<feature type="chain" id="PRO_5015601881" evidence="1">
    <location>
        <begin position="21"/>
        <end position="144"/>
    </location>
</feature>
<evidence type="ECO:0000313" key="4">
    <source>
        <dbReference type="Proteomes" id="UP000245362"/>
    </source>
</evidence>
<evidence type="ECO:0000259" key="2">
    <source>
        <dbReference type="PROSITE" id="PS50830"/>
    </source>
</evidence>
<keyword evidence="1" id="KW-0732">Signal</keyword>
<feature type="domain" description="TNase-like" evidence="2">
    <location>
        <begin position="27"/>
        <end position="134"/>
    </location>
</feature>
<dbReference type="Proteomes" id="UP000245362">
    <property type="component" value="Unassembled WGS sequence"/>
</dbReference>
<gene>
    <name evidence="3" type="ORF">DI392_01215</name>
</gene>
<feature type="signal peptide" evidence="1">
    <location>
        <begin position="1"/>
        <end position="20"/>
    </location>
</feature>
<evidence type="ECO:0000313" key="3">
    <source>
        <dbReference type="EMBL" id="PWI34926.1"/>
    </source>
</evidence>
<evidence type="ECO:0000256" key="1">
    <source>
        <dbReference type="SAM" id="SignalP"/>
    </source>
</evidence>
<dbReference type="SUPFAM" id="SSF50199">
    <property type="entry name" value="Staphylococcal nuclease"/>
    <property type="match status" value="1"/>
</dbReference>
<sequence>MFRKTLLFACVIAVSFTCQAAKKTYGNAVVAEVLSIYDADTFRVNIQGWVDIIGNNMPIRVNGVDAPEIRGKCPEEKAAARKAKQFTVEALRTANAIELRNMRRGKYFRILANVYVDGKELSALLINAGLARPYDGGHREGWCG</sequence>